<name>A0A0P1AQM5_PLAHL</name>
<keyword evidence="2" id="KW-1185">Reference proteome</keyword>
<dbReference type="EMBL" id="CCYD01000653">
    <property type="protein sequence ID" value="CEG43197.1"/>
    <property type="molecule type" value="Genomic_DNA"/>
</dbReference>
<organism evidence="1 2">
    <name type="scientific">Plasmopara halstedii</name>
    <name type="common">Downy mildew of sunflower</name>
    <dbReference type="NCBI Taxonomy" id="4781"/>
    <lineage>
        <taxon>Eukaryota</taxon>
        <taxon>Sar</taxon>
        <taxon>Stramenopiles</taxon>
        <taxon>Oomycota</taxon>
        <taxon>Peronosporomycetes</taxon>
        <taxon>Peronosporales</taxon>
        <taxon>Peronosporaceae</taxon>
        <taxon>Plasmopara</taxon>
    </lineage>
</organism>
<evidence type="ECO:0000313" key="2">
    <source>
        <dbReference type="Proteomes" id="UP000054928"/>
    </source>
</evidence>
<dbReference type="GeneID" id="36408466"/>
<reference evidence="2" key="1">
    <citation type="submission" date="2014-09" db="EMBL/GenBank/DDBJ databases">
        <authorList>
            <person name="Sharma Rahul"/>
            <person name="Thines Marco"/>
        </authorList>
    </citation>
    <scope>NUCLEOTIDE SEQUENCE [LARGE SCALE GENOMIC DNA]</scope>
</reference>
<dbReference type="Proteomes" id="UP000054928">
    <property type="component" value="Unassembled WGS sequence"/>
</dbReference>
<sequence length="58" mass="6554">MHGQVSCLKLPTSQHFVLEAAIRNPFDLFPRNQTMDILAVPPGILTVYRYPMMCSSNC</sequence>
<dbReference type="AlphaFoldDB" id="A0A0P1AQM5"/>
<dbReference type="RefSeq" id="XP_024579566.1">
    <property type="nucleotide sequence ID" value="XM_024729162.1"/>
</dbReference>
<protein>
    <submittedName>
        <fullName evidence="1">Uncharacterized protein</fullName>
    </submittedName>
</protein>
<accession>A0A0P1AQM5</accession>
<evidence type="ECO:0000313" key="1">
    <source>
        <dbReference type="EMBL" id="CEG43197.1"/>
    </source>
</evidence>
<proteinExistence type="predicted"/>